<dbReference type="PIRSF" id="PIRSF015278">
    <property type="entry name" value="UCP015278"/>
    <property type="match status" value="1"/>
</dbReference>
<dbReference type="RefSeq" id="WP_198732226.1">
    <property type="nucleotide sequence ID" value="NZ_JAEINH010000001.1"/>
</dbReference>
<dbReference type="EMBL" id="JAEINH010000001">
    <property type="protein sequence ID" value="MBI9113669.1"/>
    <property type="molecule type" value="Genomic_DNA"/>
</dbReference>
<reference evidence="1" key="1">
    <citation type="submission" date="2020-12" db="EMBL/GenBank/DDBJ databases">
        <title>Sanguibacter suaedae sp. nov., isolated from Suaeda aralocaspica.</title>
        <authorList>
            <person name="Ma Q."/>
        </authorList>
    </citation>
    <scope>NUCLEOTIDE SEQUENCE</scope>
    <source>
        <strain evidence="1">YZGR15</strain>
    </source>
</reference>
<proteinExistence type="predicted"/>
<name>A0A934MC97_9MICO</name>
<sequence length="160" mass="17946">MVKFRLPATFVVAQVRLQHGELAYGYANGWLDDASAVGIAEDLVATGAALPPVVELASVFKGELWRVPRIVDAIEVEPASAPDRVWLYLALAWLHEHKEGHADPLQVIEMLYADFDYPAEIDGLVRYLPAPPGARIGVDAIEERWRAYLYRRSTEYASRR</sequence>
<dbReference type="Proteomes" id="UP000602087">
    <property type="component" value="Unassembled WGS sequence"/>
</dbReference>
<keyword evidence="2" id="KW-1185">Reference proteome</keyword>
<dbReference type="AlphaFoldDB" id="A0A934MC97"/>
<comment type="caution">
    <text evidence="1">The sequence shown here is derived from an EMBL/GenBank/DDBJ whole genome shotgun (WGS) entry which is preliminary data.</text>
</comment>
<organism evidence="1 2">
    <name type="scientific">Sanguibacter suaedae</name>
    <dbReference type="NCBI Taxonomy" id="2795737"/>
    <lineage>
        <taxon>Bacteria</taxon>
        <taxon>Bacillati</taxon>
        <taxon>Actinomycetota</taxon>
        <taxon>Actinomycetes</taxon>
        <taxon>Micrococcales</taxon>
        <taxon>Sanguibacteraceae</taxon>
        <taxon>Sanguibacter</taxon>
    </lineage>
</organism>
<dbReference type="InterPro" id="IPR016630">
    <property type="entry name" value="UCP015278"/>
</dbReference>
<protein>
    <submittedName>
        <fullName evidence="1">DUF2247 family protein</fullName>
    </submittedName>
</protein>
<dbReference type="Pfam" id="PF10004">
    <property type="entry name" value="DUF2247"/>
    <property type="match status" value="1"/>
</dbReference>
<gene>
    <name evidence="1" type="ORF">JAV76_01420</name>
</gene>
<evidence type="ECO:0000313" key="2">
    <source>
        <dbReference type="Proteomes" id="UP000602087"/>
    </source>
</evidence>
<accession>A0A934MC97</accession>
<evidence type="ECO:0000313" key="1">
    <source>
        <dbReference type="EMBL" id="MBI9113669.1"/>
    </source>
</evidence>